<keyword evidence="3" id="KW-1185">Reference proteome</keyword>
<proteinExistence type="predicted"/>
<name>A0ABY6B8P0_9GAMM</name>
<keyword evidence="1" id="KW-0732">Signal</keyword>
<dbReference type="RefSeq" id="WP_261693224.1">
    <property type="nucleotide sequence ID" value="NZ_CP104694.1"/>
</dbReference>
<feature type="chain" id="PRO_5045858176" description="VCBS repeat protein" evidence="1">
    <location>
        <begin position="23"/>
        <end position="363"/>
    </location>
</feature>
<evidence type="ECO:0000256" key="1">
    <source>
        <dbReference type="SAM" id="SignalP"/>
    </source>
</evidence>
<reference evidence="2" key="1">
    <citation type="submission" date="2022-09" db="EMBL/GenBank/DDBJ databases">
        <title>Tahibacter sp. nov., isolated from a fresh water.</title>
        <authorList>
            <person name="Baek J.H."/>
            <person name="Lee J.K."/>
            <person name="Kim J.M."/>
            <person name="Jeon C.O."/>
        </authorList>
    </citation>
    <scope>NUCLEOTIDE SEQUENCE</scope>
    <source>
        <strain evidence="2">W38</strain>
    </source>
</reference>
<feature type="signal peptide" evidence="1">
    <location>
        <begin position="1"/>
        <end position="22"/>
    </location>
</feature>
<evidence type="ECO:0000313" key="3">
    <source>
        <dbReference type="Proteomes" id="UP001064632"/>
    </source>
</evidence>
<gene>
    <name evidence="2" type="ORF">N4264_15945</name>
</gene>
<dbReference type="Proteomes" id="UP001064632">
    <property type="component" value="Chromosome"/>
</dbReference>
<accession>A0ABY6B8P0</accession>
<sequence length="363" mass="36509">MKSIVVMNGLAAAVLLSTHALAATESGGGTPVNVVVSARFSPSAIAAGQSTTLSWTARGGDITGCRITGLPGGLQFGGETGSIVVRPSQTTTARVLCSEEGGAYDVAEPVVTVMPADTAPVVNIAFSPASITLGQSSTFTWTSKYATSCSATGGIAVSGTSGSAVTKPTSNQTVTVTCVRGSYKTSKTATLTVTPPAPRVFATALPAALHAPGVVTVSWSSTYATGCNVGPTSGSWMRGYNHTTTEVFVCWGAGGTTTAFLHIPVLTGGAKARMTEHPALVDLGFAPGAGETQSITADFNQDGRADALIVDTAIQTAYVVLGGDDGRSRIGKTIEGVVDLSQIQGVYVPSGGSAENIGVTVAK</sequence>
<evidence type="ECO:0008006" key="4">
    <source>
        <dbReference type="Google" id="ProtNLM"/>
    </source>
</evidence>
<organism evidence="2 3">
    <name type="scientific">Tahibacter amnicola</name>
    <dbReference type="NCBI Taxonomy" id="2976241"/>
    <lineage>
        <taxon>Bacteria</taxon>
        <taxon>Pseudomonadati</taxon>
        <taxon>Pseudomonadota</taxon>
        <taxon>Gammaproteobacteria</taxon>
        <taxon>Lysobacterales</taxon>
        <taxon>Rhodanobacteraceae</taxon>
        <taxon>Tahibacter</taxon>
    </lineage>
</organism>
<evidence type="ECO:0000313" key="2">
    <source>
        <dbReference type="EMBL" id="UXI66240.1"/>
    </source>
</evidence>
<protein>
    <recommendedName>
        <fullName evidence="4">VCBS repeat protein</fullName>
    </recommendedName>
</protein>
<dbReference type="EMBL" id="CP104694">
    <property type="protein sequence ID" value="UXI66240.1"/>
    <property type="molecule type" value="Genomic_DNA"/>
</dbReference>